<evidence type="ECO:0000256" key="3">
    <source>
        <dbReference type="ARBA" id="ARBA00022827"/>
    </source>
</evidence>
<organism evidence="7 8">
    <name type="scientific">Subtercola boreus</name>
    <dbReference type="NCBI Taxonomy" id="120213"/>
    <lineage>
        <taxon>Bacteria</taxon>
        <taxon>Bacillati</taxon>
        <taxon>Actinomycetota</taxon>
        <taxon>Actinomycetes</taxon>
        <taxon>Micrococcales</taxon>
        <taxon>Microbacteriaceae</taxon>
        <taxon>Subtercola</taxon>
    </lineage>
</organism>
<comment type="cofactor">
    <cofactor evidence="1">
        <name>FAD</name>
        <dbReference type="ChEBI" id="CHEBI:57692"/>
    </cofactor>
</comment>
<dbReference type="PANTHER" id="PTHR13789">
    <property type="entry name" value="MONOOXYGENASE"/>
    <property type="match status" value="1"/>
</dbReference>
<evidence type="ECO:0000256" key="2">
    <source>
        <dbReference type="ARBA" id="ARBA00022630"/>
    </source>
</evidence>
<keyword evidence="5" id="KW-0503">Monooxygenase</keyword>
<dbReference type="OrthoDB" id="9782160at2"/>
<protein>
    <submittedName>
        <fullName evidence="7">3-hydroxybenzoate 6-hydroxylase</fullName>
    </submittedName>
</protein>
<accession>A0A3E0VPT9</accession>
<reference evidence="7 8" key="1">
    <citation type="submission" date="2017-04" db="EMBL/GenBank/DDBJ databases">
        <title>Comparative genome analysis of Subtercola boreus.</title>
        <authorList>
            <person name="Cho Y.-J."/>
            <person name="Cho A."/>
            <person name="Kim O.-S."/>
            <person name="Lee J.-I."/>
        </authorList>
    </citation>
    <scope>NUCLEOTIDE SEQUENCE [LARGE SCALE GENOMIC DNA]</scope>
    <source>
        <strain evidence="7 8">K300</strain>
    </source>
</reference>
<dbReference type="SUPFAM" id="SSF54373">
    <property type="entry name" value="FAD-linked reductases, C-terminal domain"/>
    <property type="match status" value="1"/>
</dbReference>
<dbReference type="EMBL" id="NBWZ01000001">
    <property type="protein sequence ID" value="RFA10877.1"/>
    <property type="molecule type" value="Genomic_DNA"/>
</dbReference>
<dbReference type="GO" id="GO:0071949">
    <property type="term" value="F:FAD binding"/>
    <property type="evidence" value="ECO:0007669"/>
    <property type="project" value="InterPro"/>
</dbReference>
<evidence type="ECO:0000256" key="4">
    <source>
        <dbReference type="ARBA" id="ARBA00023002"/>
    </source>
</evidence>
<dbReference type="RefSeq" id="WP_116416254.1">
    <property type="nucleotide sequence ID" value="NZ_NBWZ01000001.1"/>
</dbReference>
<keyword evidence="2" id="KW-0285">Flavoprotein</keyword>
<dbReference type="GO" id="GO:0004497">
    <property type="term" value="F:monooxygenase activity"/>
    <property type="evidence" value="ECO:0007669"/>
    <property type="project" value="UniProtKB-KW"/>
</dbReference>
<dbReference type="Gene3D" id="3.50.50.60">
    <property type="entry name" value="FAD/NAD(P)-binding domain"/>
    <property type="match status" value="1"/>
</dbReference>
<feature type="domain" description="FAD-binding" evidence="6">
    <location>
        <begin position="7"/>
        <end position="317"/>
    </location>
</feature>
<evidence type="ECO:0000313" key="7">
    <source>
        <dbReference type="EMBL" id="RFA10877.1"/>
    </source>
</evidence>
<keyword evidence="4" id="KW-0560">Oxidoreductase</keyword>
<dbReference type="PANTHER" id="PTHR13789:SF318">
    <property type="entry name" value="GERANYLGERANYL DIPHOSPHATE REDUCTASE"/>
    <property type="match status" value="1"/>
</dbReference>
<keyword evidence="3" id="KW-0274">FAD</keyword>
<dbReference type="Pfam" id="PF01494">
    <property type="entry name" value="FAD_binding_3"/>
    <property type="match status" value="1"/>
</dbReference>
<dbReference type="AlphaFoldDB" id="A0A3E0VPT9"/>
<gene>
    <name evidence="7" type="ORF">B7R54_17925</name>
</gene>
<evidence type="ECO:0000256" key="5">
    <source>
        <dbReference type="ARBA" id="ARBA00023033"/>
    </source>
</evidence>
<dbReference type="InterPro" id="IPR036188">
    <property type="entry name" value="FAD/NAD-bd_sf"/>
</dbReference>
<dbReference type="SUPFAM" id="SSF51905">
    <property type="entry name" value="FAD/NAD(P)-binding domain"/>
    <property type="match status" value="1"/>
</dbReference>
<evidence type="ECO:0000256" key="1">
    <source>
        <dbReference type="ARBA" id="ARBA00001974"/>
    </source>
</evidence>
<sequence>MSETVHSDVLVIGGGMAGLAAAYALRQNGATVVLLERASEFGEVGAGLQLAPNATRLLEHWGMLDEVLAVGVRPKNVIFRDALSGDVLLKHEVQGEFAETYGSPYVVVHRSDLHRVLLDGCRRVGVELINSVEIDSVITLDGLATASATDGRIFTAPAVIGADGLKSRLRGQIVDDEPVGSAYVAYRGTVPVSELPGGQKLEDVSVFMGPNCHMVQYPLRGGELLNTVAVFRSSTFENGKEQAPGLAELEEAYKDCVPHMRESLKHLWHGIRWPMYDREPTANWVDGRLILIGDAAHPMLQYLAQGACQALEDAAALEELSRGTVFTETGINPDAWNDVFRDVNEVRAARTARIQSTARVWGDTWHVEGAGREIRNALFVAAGSNVYEKTDWLYGYSPSVVASPTELQEAS</sequence>
<comment type="caution">
    <text evidence="7">The sequence shown here is derived from an EMBL/GenBank/DDBJ whole genome shotgun (WGS) entry which is preliminary data.</text>
</comment>
<keyword evidence="8" id="KW-1185">Reference proteome</keyword>
<dbReference type="Proteomes" id="UP000256486">
    <property type="component" value="Unassembled WGS sequence"/>
</dbReference>
<proteinExistence type="predicted"/>
<name>A0A3E0VPT9_9MICO</name>
<dbReference type="InterPro" id="IPR002938">
    <property type="entry name" value="FAD-bd"/>
</dbReference>
<evidence type="ECO:0000259" key="6">
    <source>
        <dbReference type="Pfam" id="PF01494"/>
    </source>
</evidence>
<evidence type="ECO:0000313" key="8">
    <source>
        <dbReference type="Proteomes" id="UP000256486"/>
    </source>
</evidence>
<dbReference type="PRINTS" id="PR00420">
    <property type="entry name" value="RNGMNOXGNASE"/>
</dbReference>
<dbReference type="InterPro" id="IPR050493">
    <property type="entry name" value="FAD-dep_Monooxygenase_BioMet"/>
</dbReference>